<protein>
    <submittedName>
        <fullName evidence="1">Lar family restriction alleviation protein</fullName>
    </submittedName>
</protein>
<name>A0ABS0SRZ1_9CAUL</name>
<dbReference type="Proteomes" id="UP000639859">
    <property type="component" value="Unassembled WGS sequence"/>
</dbReference>
<dbReference type="Pfam" id="PF14354">
    <property type="entry name" value="Lar_restr_allev"/>
    <property type="match status" value="1"/>
</dbReference>
<gene>
    <name evidence="1" type="ORF">I4Q42_01455</name>
</gene>
<evidence type="ECO:0000313" key="1">
    <source>
        <dbReference type="EMBL" id="MBI1682328.1"/>
    </source>
</evidence>
<evidence type="ECO:0000313" key="2">
    <source>
        <dbReference type="Proteomes" id="UP000639859"/>
    </source>
</evidence>
<sequence length="370" mass="40235">MTQNTTLSERLEPCPFCGGAAKLIKDTYGCHLPDEYPEGGRSWVVCPHLGCKSGHKFNTASQAVSAWNRRAPIAPAEPVATDDPLLVSYELLKDREGELISIGMQLEAALRVAREYVRDASALRQKASDDLKTIDEALRKKPHATPAQPSTVTAIKDKDIPALLKAAIVRLERYDAPSRPAMLDLASHLRGVLEIPHEAEEAVRRCASIDSNGYIAEKSAVIAALRAGAINTPPAPSPVTPSRIEMEAEVYREMHALATKTLGYECILTALEDLARLKEAASPVTGALEDGGSTADPQRWVTMDRQGMIETFRGWADVLMVIHDSKVTTTAQSERDKAFWRADALYEAAAEIEEGAFDPVRPVAAQKAEG</sequence>
<comment type="caution">
    <text evidence="1">The sequence shown here is derived from an EMBL/GenBank/DDBJ whole genome shotgun (WGS) entry which is preliminary data.</text>
</comment>
<dbReference type="EMBL" id="JADWOX010000001">
    <property type="protein sequence ID" value="MBI1682328.1"/>
    <property type="molecule type" value="Genomic_DNA"/>
</dbReference>
<reference evidence="1 2" key="1">
    <citation type="submission" date="2020-11" db="EMBL/GenBank/DDBJ databases">
        <title>genome sequence of strain KACC 18849.</title>
        <authorList>
            <person name="Gao J."/>
            <person name="Zhang X."/>
        </authorList>
    </citation>
    <scope>NUCLEOTIDE SEQUENCE [LARGE SCALE GENOMIC DNA]</scope>
    <source>
        <strain evidence="1 2">KACC 18849</strain>
    </source>
</reference>
<organism evidence="1 2">
    <name type="scientific">Caulobacter hibisci</name>
    <dbReference type="NCBI Taxonomy" id="2035993"/>
    <lineage>
        <taxon>Bacteria</taxon>
        <taxon>Pseudomonadati</taxon>
        <taxon>Pseudomonadota</taxon>
        <taxon>Alphaproteobacteria</taxon>
        <taxon>Caulobacterales</taxon>
        <taxon>Caulobacteraceae</taxon>
        <taxon>Caulobacter</taxon>
    </lineage>
</organism>
<dbReference type="RefSeq" id="WP_198574284.1">
    <property type="nucleotide sequence ID" value="NZ_JADWOX010000001.1"/>
</dbReference>
<proteinExistence type="predicted"/>
<keyword evidence="2" id="KW-1185">Reference proteome</keyword>
<accession>A0ABS0SRZ1</accession>